<name>A0AA38HT97_9CUCU</name>
<feature type="region of interest" description="Disordered" evidence="1">
    <location>
        <begin position="1"/>
        <end position="94"/>
    </location>
</feature>
<keyword evidence="3" id="KW-1185">Reference proteome</keyword>
<dbReference type="Proteomes" id="UP001168821">
    <property type="component" value="Unassembled WGS sequence"/>
</dbReference>
<protein>
    <submittedName>
        <fullName evidence="2">Uncharacterized protein</fullName>
    </submittedName>
</protein>
<feature type="compositionally biased region" description="Basic and acidic residues" evidence="1">
    <location>
        <begin position="10"/>
        <end position="32"/>
    </location>
</feature>
<feature type="compositionally biased region" description="Basic and acidic residues" evidence="1">
    <location>
        <begin position="40"/>
        <end position="94"/>
    </location>
</feature>
<organism evidence="2 3">
    <name type="scientific">Zophobas morio</name>
    <dbReference type="NCBI Taxonomy" id="2755281"/>
    <lineage>
        <taxon>Eukaryota</taxon>
        <taxon>Metazoa</taxon>
        <taxon>Ecdysozoa</taxon>
        <taxon>Arthropoda</taxon>
        <taxon>Hexapoda</taxon>
        <taxon>Insecta</taxon>
        <taxon>Pterygota</taxon>
        <taxon>Neoptera</taxon>
        <taxon>Endopterygota</taxon>
        <taxon>Coleoptera</taxon>
        <taxon>Polyphaga</taxon>
        <taxon>Cucujiformia</taxon>
        <taxon>Tenebrionidae</taxon>
        <taxon>Zophobas</taxon>
    </lineage>
</organism>
<gene>
    <name evidence="2" type="ORF">Zmor_025404</name>
</gene>
<proteinExistence type="predicted"/>
<sequence length="94" mass="11134">MTESHQTPRGPEKIRLCSERMGENVEESKRNQENPGKSKRILDNLKESRRIRENPKNLKESGEIRKKCREYVRDRQISRGSDKIQKNPKDSEKI</sequence>
<dbReference type="EMBL" id="JALNTZ010000008">
    <property type="protein sequence ID" value="KAJ3642641.1"/>
    <property type="molecule type" value="Genomic_DNA"/>
</dbReference>
<comment type="caution">
    <text evidence="2">The sequence shown here is derived from an EMBL/GenBank/DDBJ whole genome shotgun (WGS) entry which is preliminary data.</text>
</comment>
<reference evidence="2" key="1">
    <citation type="journal article" date="2023" name="G3 (Bethesda)">
        <title>Whole genome assemblies of Zophobas morio and Tenebrio molitor.</title>
        <authorList>
            <person name="Kaur S."/>
            <person name="Stinson S.A."/>
            <person name="diCenzo G.C."/>
        </authorList>
    </citation>
    <scope>NUCLEOTIDE SEQUENCE</scope>
    <source>
        <strain evidence="2">QUZm001</strain>
    </source>
</reference>
<evidence type="ECO:0000256" key="1">
    <source>
        <dbReference type="SAM" id="MobiDB-lite"/>
    </source>
</evidence>
<dbReference type="AlphaFoldDB" id="A0AA38HT97"/>
<accession>A0AA38HT97</accession>
<evidence type="ECO:0000313" key="2">
    <source>
        <dbReference type="EMBL" id="KAJ3642641.1"/>
    </source>
</evidence>
<evidence type="ECO:0000313" key="3">
    <source>
        <dbReference type="Proteomes" id="UP001168821"/>
    </source>
</evidence>